<proteinExistence type="predicted"/>
<dbReference type="GeneID" id="19527232"/>
<accession>X2KRI3</accession>
<gene>
    <name evidence="2" type="primary">52</name>
    <name evidence="2" type="ORF">PBI_HAWKEYE_52</name>
</gene>
<feature type="region of interest" description="Disordered" evidence="1">
    <location>
        <begin position="1"/>
        <end position="27"/>
    </location>
</feature>
<dbReference type="KEGG" id="vg:19527232"/>
<dbReference type="RefSeq" id="YP_009035947.1">
    <property type="nucleotide sequence ID" value="NC_024209.1"/>
</dbReference>
<dbReference type="EMBL" id="KJ194582">
    <property type="protein sequence ID" value="AHN84063.1"/>
    <property type="molecule type" value="Genomic_DNA"/>
</dbReference>
<evidence type="ECO:0000313" key="2">
    <source>
        <dbReference type="EMBL" id="AHN84063.1"/>
    </source>
</evidence>
<name>X2KRI3_9CAUD</name>
<protein>
    <submittedName>
        <fullName evidence="2">Uncharacterized protein</fullName>
    </submittedName>
</protein>
<dbReference type="Proteomes" id="UP000019737">
    <property type="component" value="Segment"/>
</dbReference>
<keyword evidence="3" id="KW-1185">Reference proteome</keyword>
<sequence length="27" mass="3326">MNVEIMASMRNARHHHHSAWKPRKEDR</sequence>
<reference evidence="2 3" key="1">
    <citation type="submission" date="2014-01" db="EMBL/GenBank/DDBJ databases">
        <authorList>
            <person name="Schneider V.M."/>
            <person name="Bowman C.A."/>
            <person name="Russell D.A."/>
            <person name="Pope W.H."/>
            <person name="Jacobs-Sera D."/>
            <person name="Hendrix R.W."/>
            <person name="Hatfull G.F."/>
        </authorList>
    </citation>
    <scope>NUCLEOTIDE SEQUENCE [LARGE SCALE GENOMIC DNA]</scope>
</reference>
<feature type="compositionally biased region" description="Basic residues" evidence="1">
    <location>
        <begin position="11"/>
        <end position="21"/>
    </location>
</feature>
<evidence type="ECO:0000313" key="3">
    <source>
        <dbReference type="Proteomes" id="UP000019737"/>
    </source>
</evidence>
<evidence type="ECO:0000256" key="1">
    <source>
        <dbReference type="SAM" id="MobiDB-lite"/>
    </source>
</evidence>
<organism evidence="2 3">
    <name type="scientific">Mycobacterium phage Hawkeye</name>
    <dbReference type="NCBI Taxonomy" id="1458711"/>
    <lineage>
        <taxon>Viruses</taxon>
        <taxon>Duplodnaviria</taxon>
        <taxon>Heunggongvirae</taxon>
        <taxon>Uroviricota</taxon>
        <taxon>Caudoviricetes</taxon>
        <taxon>Dclasvirinae</taxon>
        <taxon>Hawkeyevirus</taxon>
        <taxon>Hawkeyevirus hawkeye</taxon>
    </lineage>
</organism>